<keyword evidence="3" id="KW-0597">Phosphoprotein</keyword>
<dbReference type="SMART" id="SM00387">
    <property type="entry name" value="HATPase_c"/>
    <property type="match status" value="1"/>
</dbReference>
<organism evidence="8 9">
    <name type="scientific">Tsuneonella aeria</name>
    <dbReference type="NCBI Taxonomy" id="1837929"/>
    <lineage>
        <taxon>Bacteria</taxon>
        <taxon>Pseudomonadati</taxon>
        <taxon>Pseudomonadota</taxon>
        <taxon>Alphaproteobacteria</taxon>
        <taxon>Sphingomonadales</taxon>
        <taxon>Erythrobacteraceae</taxon>
        <taxon>Tsuneonella</taxon>
    </lineage>
</organism>
<reference evidence="8 9" key="1">
    <citation type="submission" date="2019-12" db="EMBL/GenBank/DDBJ databases">
        <title>Genomic-based taxomic classification of the family Erythrobacteraceae.</title>
        <authorList>
            <person name="Xu L."/>
        </authorList>
    </citation>
    <scope>NUCLEOTIDE SEQUENCE [LARGE SCALE GENOMIC DNA]</scope>
    <source>
        <strain evidence="8 9">100921-2</strain>
    </source>
</reference>
<keyword evidence="6" id="KW-0902">Two-component regulatory system</keyword>
<evidence type="ECO:0000256" key="3">
    <source>
        <dbReference type="ARBA" id="ARBA00022553"/>
    </source>
</evidence>
<keyword evidence="9" id="KW-1185">Reference proteome</keyword>
<dbReference type="InterPro" id="IPR036890">
    <property type="entry name" value="HATPase_C_sf"/>
</dbReference>
<comment type="catalytic activity">
    <reaction evidence="1">
        <text>ATP + protein L-histidine = ADP + protein N-phospho-L-histidine.</text>
        <dbReference type="EC" id="2.7.13.3"/>
    </reaction>
</comment>
<evidence type="ECO:0000256" key="2">
    <source>
        <dbReference type="ARBA" id="ARBA00012438"/>
    </source>
</evidence>
<dbReference type="SUPFAM" id="SSF47384">
    <property type="entry name" value="Homodimeric domain of signal transducing histidine kinase"/>
    <property type="match status" value="1"/>
</dbReference>
<feature type="domain" description="Histidine kinase" evidence="7">
    <location>
        <begin position="237"/>
        <end position="452"/>
    </location>
</feature>
<dbReference type="Pfam" id="PF00512">
    <property type="entry name" value="HisKA"/>
    <property type="match status" value="1"/>
</dbReference>
<evidence type="ECO:0000256" key="4">
    <source>
        <dbReference type="ARBA" id="ARBA00022679"/>
    </source>
</evidence>
<dbReference type="CDD" id="cd00075">
    <property type="entry name" value="HATPase"/>
    <property type="match status" value="1"/>
</dbReference>
<dbReference type="Proteomes" id="UP000439522">
    <property type="component" value="Unassembled WGS sequence"/>
</dbReference>
<evidence type="ECO:0000259" key="7">
    <source>
        <dbReference type="PROSITE" id="PS50109"/>
    </source>
</evidence>
<dbReference type="InterPro" id="IPR003594">
    <property type="entry name" value="HATPase_dom"/>
</dbReference>
<dbReference type="Gene3D" id="3.30.565.10">
    <property type="entry name" value="Histidine kinase-like ATPase, C-terminal domain"/>
    <property type="match status" value="1"/>
</dbReference>
<dbReference type="SUPFAM" id="SSF55874">
    <property type="entry name" value="ATPase domain of HSP90 chaperone/DNA topoisomerase II/histidine kinase"/>
    <property type="match status" value="1"/>
</dbReference>
<dbReference type="PRINTS" id="PR00344">
    <property type="entry name" value="BCTRLSENSOR"/>
</dbReference>
<dbReference type="InterPro" id="IPR004358">
    <property type="entry name" value="Sig_transdc_His_kin-like_C"/>
</dbReference>
<evidence type="ECO:0000256" key="5">
    <source>
        <dbReference type="ARBA" id="ARBA00022777"/>
    </source>
</evidence>
<evidence type="ECO:0000256" key="1">
    <source>
        <dbReference type="ARBA" id="ARBA00000085"/>
    </source>
</evidence>
<dbReference type="OrthoDB" id="7933832at2"/>
<dbReference type="GO" id="GO:0000155">
    <property type="term" value="F:phosphorelay sensor kinase activity"/>
    <property type="evidence" value="ECO:0007669"/>
    <property type="project" value="InterPro"/>
</dbReference>
<dbReference type="InterPro" id="IPR050736">
    <property type="entry name" value="Sensor_HK_Regulatory"/>
</dbReference>
<evidence type="ECO:0000313" key="9">
    <source>
        <dbReference type="Proteomes" id="UP000439522"/>
    </source>
</evidence>
<keyword evidence="4" id="KW-0808">Transferase</keyword>
<dbReference type="EMBL" id="WTZA01000001">
    <property type="protein sequence ID" value="MXO74106.1"/>
    <property type="molecule type" value="Genomic_DNA"/>
</dbReference>
<dbReference type="AlphaFoldDB" id="A0A6I4TBY2"/>
<protein>
    <recommendedName>
        <fullName evidence="2">histidine kinase</fullName>
        <ecNumber evidence="2">2.7.13.3</ecNumber>
    </recommendedName>
</protein>
<dbReference type="InterPro" id="IPR036097">
    <property type="entry name" value="HisK_dim/P_sf"/>
</dbReference>
<dbReference type="Pfam" id="PF02518">
    <property type="entry name" value="HATPase_c"/>
    <property type="match status" value="1"/>
</dbReference>
<comment type="caution">
    <text evidence="8">The sequence shown here is derived from an EMBL/GenBank/DDBJ whole genome shotgun (WGS) entry which is preliminary data.</text>
</comment>
<keyword evidence="5 8" id="KW-0418">Kinase</keyword>
<accession>A0A6I4TBY2</accession>
<evidence type="ECO:0000256" key="6">
    <source>
        <dbReference type="ARBA" id="ARBA00023012"/>
    </source>
</evidence>
<dbReference type="InterPro" id="IPR005467">
    <property type="entry name" value="His_kinase_dom"/>
</dbReference>
<dbReference type="EC" id="2.7.13.3" evidence="2"/>
<evidence type="ECO:0000313" key="8">
    <source>
        <dbReference type="EMBL" id="MXO74106.1"/>
    </source>
</evidence>
<gene>
    <name evidence="8" type="ORF">GRI40_02580</name>
</gene>
<proteinExistence type="predicted"/>
<dbReference type="PROSITE" id="PS50109">
    <property type="entry name" value="HIS_KIN"/>
    <property type="match status" value="1"/>
</dbReference>
<dbReference type="PANTHER" id="PTHR43711:SF26">
    <property type="entry name" value="SENSOR HISTIDINE KINASE RCSC"/>
    <property type="match status" value="1"/>
</dbReference>
<sequence length="452" mass="48205">MVLAGTAVLARARTDGADRMVEADELLAGLQRRCGGDMPGTVAVPQLLEVVRKSRNLGLRLARTIEALDGDEIVRAWIEVLPGDDGCLVEVINWSATPRPPETDHEAAARRIAIDRDMADLTARLDPEQRPLTVEVNAPDLAEFERALQQGGGQPWTASVTFTDLAERRPAHWRLLDGARCRVPGSSRDWTVTLVPLGRPEPGSAGFELLLVADAPLPEVQLAPPEQASLPPGFGRELTPVLRQPIARIIANAETIRARLAGPLADEYSDYAADIATAGQHLLSMIEDLSDLEVVEAEGFTTAPDSIDLADVARRAVGILGVRARAKDITLITPDGQHQPAIGEFRRVLQVLLNLVGNAINYSPAGSAVTLSLGRDGERALVTVGDEGPGLSPEQQGRVFEKFERLGRGSEGGSGLGLYISRRLARAMGGDLTVESVPGSGARFTLAVPASD</sequence>
<name>A0A6I4TBY2_9SPHN</name>
<dbReference type="Gene3D" id="1.10.287.130">
    <property type="match status" value="1"/>
</dbReference>
<dbReference type="PANTHER" id="PTHR43711">
    <property type="entry name" value="TWO-COMPONENT HISTIDINE KINASE"/>
    <property type="match status" value="1"/>
</dbReference>
<dbReference type="RefSeq" id="WP_160609891.1">
    <property type="nucleotide sequence ID" value="NZ_WTZA01000001.1"/>
</dbReference>
<dbReference type="InterPro" id="IPR003661">
    <property type="entry name" value="HisK_dim/P_dom"/>
</dbReference>
<dbReference type="CDD" id="cd00082">
    <property type="entry name" value="HisKA"/>
    <property type="match status" value="1"/>
</dbReference>